<comment type="subcellular location">
    <subcellularLocation>
        <location evidence="1">Secreted</location>
    </subcellularLocation>
</comment>
<dbReference type="InterPro" id="IPR052052">
    <property type="entry name" value="Polysaccharide_Lyase_9"/>
</dbReference>
<dbReference type="Proteomes" id="UP000632766">
    <property type="component" value="Unassembled WGS sequence"/>
</dbReference>
<dbReference type="AlphaFoldDB" id="A0A8J7HZ13"/>
<comment type="caution">
    <text evidence="4">The sequence shown here is derived from an EMBL/GenBank/DDBJ whole genome shotgun (WGS) entry which is preliminary data.</text>
</comment>
<dbReference type="InterPro" id="IPR011050">
    <property type="entry name" value="Pectin_lyase_fold/virulence"/>
</dbReference>
<proteinExistence type="predicted"/>
<dbReference type="GO" id="GO:0005576">
    <property type="term" value="C:extracellular region"/>
    <property type="evidence" value="ECO:0007669"/>
    <property type="project" value="UniProtKB-SubCell"/>
</dbReference>
<evidence type="ECO:0000256" key="1">
    <source>
        <dbReference type="ARBA" id="ARBA00004613"/>
    </source>
</evidence>
<reference evidence="4 5" key="1">
    <citation type="journal article" date="2021" name="Int. J. Syst. Evol. Microbiol.">
        <title>Amazonocrinis nigriterrae gen. nov., sp. nov., Atlanticothrix silvestris gen. nov., sp. nov. and Dendronalium phyllosphericum gen. nov., sp. nov., nostocacean cyanobacteria from Brazilian environments.</title>
        <authorList>
            <person name="Alvarenga D.O."/>
            <person name="Andreote A.P.D."/>
            <person name="Branco L.H.Z."/>
            <person name="Delbaje E."/>
            <person name="Cruz R.B."/>
            <person name="Varani A.M."/>
            <person name="Fiore M.F."/>
        </authorList>
    </citation>
    <scope>NUCLEOTIDE SEQUENCE [LARGE SCALE GENOMIC DNA]</scope>
    <source>
        <strain evidence="4 5">CENA67</strain>
    </source>
</reference>
<name>A0A8J7HZ13_9NOST</name>
<evidence type="ECO:0000256" key="2">
    <source>
        <dbReference type="ARBA" id="ARBA00022525"/>
    </source>
</evidence>
<keyword evidence="2" id="KW-0964">Secreted</keyword>
<dbReference type="PANTHER" id="PTHR40088:SF2">
    <property type="entry name" value="SECRETED SUGAR HYDROLASE"/>
    <property type="match status" value="1"/>
</dbReference>
<accession>A0A8J7HZ13</accession>
<keyword evidence="3" id="KW-0732">Signal</keyword>
<sequence>MFLSRVLATTLVVGLGIDMGLKAESFDNADLSLPKLTHTDTTANFNTAKSAPAFRIGSDKLALATSGTTYYVSPTGNDDNNGLTEGTALRTLQKAANKVKNPGDTVYIMNGTYTQDVTNPGKSLLTIYLKQGSADAPITFKAYPGHKPLLKSTGSYAITVSGSSYINIEGLKLVGSNDKVTLEYAQQQKNNLKDPLTNGAAIMVAPSYSDGIITNRSHHILIRNNNVSKFGGCGICTNQADYITIEKNVVSETAWYSPIGTSPISTLHNWNADNNTTDYKIIIRENVVYNNINYIPRYDSNKATEGHGIIIDDALNTQTNSTNVPYTGKTLITNNVVYKNGGGGIHVFKSPNVDVINNTTYQNVQSPDLLGVGEINAIRSENVKVFNNIMVPTKDGLVNNVAYAVNTIYENNLVYNSSKFKTLGGLSNIIGKDPKFVDAANGNFYPHSNSPAIDVGLDAFNGAKAPKIDQLNATRPIDGDGNGIAIIDIGAFERK</sequence>
<dbReference type="EMBL" id="JAECZC010000086">
    <property type="protein sequence ID" value="MBH8566255.1"/>
    <property type="molecule type" value="Genomic_DNA"/>
</dbReference>
<dbReference type="InterPro" id="IPR006626">
    <property type="entry name" value="PbH1"/>
</dbReference>
<dbReference type="InterPro" id="IPR012334">
    <property type="entry name" value="Pectin_lyas_fold"/>
</dbReference>
<keyword evidence="5" id="KW-1185">Reference proteome</keyword>
<dbReference type="PANTHER" id="PTHR40088">
    <property type="entry name" value="PECTATE LYASE (EUROFUNG)"/>
    <property type="match status" value="1"/>
</dbReference>
<evidence type="ECO:0000256" key="3">
    <source>
        <dbReference type="ARBA" id="ARBA00022729"/>
    </source>
</evidence>
<dbReference type="SUPFAM" id="SSF51126">
    <property type="entry name" value="Pectin lyase-like"/>
    <property type="match status" value="1"/>
</dbReference>
<dbReference type="Gene3D" id="2.160.20.10">
    <property type="entry name" value="Single-stranded right-handed beta-helix, Pectin lyase-like"/>
    <property type="match status" value="1"/>
</dbReference>
<dbReference type="InterPro" id="IPR059226">
    <property type="entry name" value="Choice_anch_Q_dom"/>
</dbReference>
<evidence type="ECO:0000313" key="5">
    <source>
        <dbReference type="Proteomes" id="UP000632766"/>
    </source>
</evidence>
<dbReference type="SMART" id="SM00710">
    <property type="entry name" value="PbH1"/>
    <property type="match status" value="4"/>
</dbReference>
<dbReference type="RefSeq" id="WP_198128015.1">
    <property type="nucleotide sequence ID" value="NZ_JAECZC010000086.1"/>
</dbReference>
<evidence type="ECO:0000313" key="4">
    <source>
        <dbReference type="EMBL" id="MBH8566255.1"/>
    </source>
</evidence>
<organism evidence="4 5">
    <name type="scientific">Amazonocrinis nigriterrae CENA67</name>
    <dbReference type="NCBI Taxonomy" id="2794033"/>
    <lineage>
        <taxon>Bacteria</taxon>
        <taxon>Bacillati</taxon>
        <taxon>Cyanobacteriota</taxon>
        <taxon>Cyanophyceae</taxon>
        <taxon>Nostocales</taxon>
        <taxon>Nostocaceae</taxon>
        <taxon>Amazonocrinis</taxon>
        <taxon>Amazonocrinis nigriterrae</taxon>
    </lineage>
</organism>
<protein>
    <submittedName>
        <fullName evidence="4">Right-handed parallel beta-helix repeat-containing protein</fullName>
    </submittedName>
</protein>
<dbReference type="GO" id="GO:0016837">
    <property type="term" value="F:carbon-oxygen lyase activity, acting on polysaccharides"/>
    <property type="evidence" value="ECO:0007669"/>
    <property type="project" value="TreeGrafter"/>
</dbReference>
<dbReference type="NCBIfam" id="NF041518">
    <property type="entry name" value="choice_anch_Q"/>
    <property type="match status" value="1"/>
</dbReference>
<gene>
    <name evidence="4" type="ORF">I8748_29550</name>
</gene>